<dbReference type="EMBL" id="CAXAMN010021673">
    <property type="protein sequence ID" value="CAK9062090.1"/>
    <property type="molecule type" value="Genomic_DNA"/>
</dbReference>
<dbReference type="GO" id="GO:0016301">
    <property type="term" value="F:kinase activity"/>
    <property type="evidence" value="ECO:0007669"/>
    <property type="project" value="UniProtKB-KW"/>
</dbReference>
<protein>
    <submittedName>
        <fullName evidence="1">Uncharacterized protein</fullName>
    </submittedName>
</protein>
<dbReference type="Pfam" id="PF03151">
    <property type="entry name" value="TPT"/>
    <property type="match status" value="1"/>
</dbReference>
<dbReference type="SUPFAM" id="SSF103481">
    <property type="entry name" value="Multidrug resistance efflux transporter EmrE"/>
    <property type="match status" value="1"/>
</dbReference>
<keyword evidence="2" id="KW-1185">Reference proteome</keyword>
<name>A0ABP0NI75_9DINO</name>
<dbReference type="PANTHER" id="PTHR11132">
    <property type="entry name" value="SOLUTE CARRIER FAMILY 35"/>
    <property type="match status" value="1"/>
</dbReference>
<organism evidence="1 2">
    <name type="scientific">Durusdinium trenchii</name>
    <dbReference type="NCBI Taxonomy" id="1381693"/>
    <lineage>
        <taxon>Eukaryota</taxon>
        <taxon>Sar</taxon>
        <taxon>Alveolata</taxon>
        <taxon>Dinophyceae</taxon>
        <taxon>Suessiales</taxon>
        <taxon>Symbiodiniaceae</taxon>
        <taxon>Durusdinium</taxon>
    </lineage>
</organism>
<comment type="caution">
    <text evidence="1">The sequence shown here is derived from an EMBL/GenBank/DDBJ whole genome shotgun (WGS) entry which is preliminary data.</text>
</comment>
<gene>
    <name evidence="1" type="ORF">CCMP2556_LOCUS30540</name>
</gene>
<dbReference type="Proteomes" id="UP001642484">
    <property type="component" value="Unassembled WGS sequence"/>
</dbReference>
<sequence>MAWALSYDTAIGLALSFLVVTFALQNFIDRRSTVTIGLVATIWYWTSALWAAVTKEILNDLQQVVVYPSTSVWLTFLPQALSYVLVQALAILFGLDLCTGTCFREKRRNLGMWQMAGAAYFFGQLFTVAALALDAPSLVFVVKAIEPLSTALLAIPVLHQTFNVRLFLAILVACVGIMITAAASHGGFNGVHYSSAYMSMTLGMLANIGFSSRACVAKRALVFDSNEPLEAYGMCTVFATQSGVVLLLVWLILGRCILNNAGDMTSILQHLSQRPGAWLTASLTYFLYQGSSILLLSCFKVETHALLVALKHVFVVVLASLITGAVLNPPMILGLLLVSLGVCWYLSSPEDEDSEKEPILPTKADGLEQSVSYPLIAVVISVVGLGTFLPLWHL</sequence>
<evidence type="ECO:0000313" key="1">
    <source>
        <dbReference type="EMBL" id="CAK9062090.1"/>
    </source>
</evidence>
<dbReference type="InterPro" id="IPR037185">
    <property type="entry name" value="EmrE-like"/>
</dbReference>
<dbReference type="InterPro" id="IPR004853">
    <property type="entry name" value="Sugar_P_trans_dom"/>
</dbReference>
<proteinExistence type="predicted"/>
<evidence type="ECO:0000313" key="2">
    <source>
        <dbReference type="Proteomes" id="UP001642484"/>
    </source>
</evidence>
<dbReference type="InterPro" id="IPR050186">
    <property type="entry name" value="TPT_transporter"/>
</dbReference>
<accession>A0ABP0NI75</accession>
<reference evidence="1 2" key="1">
    <citation type="submission" date="2024-02" db="EMBL/GenBank/DDBJ databases">
        <authorList>
            <person name="Chen Y."/>
            <person name="Shah S."/>
            <person name="Dougan E. K."/>
            <person name="Thang M."/>
            <person name="Chan C."/>
        </authorList>
    </citation>
    <scope>NUCLEOTIDE SEQUENCE [LARGE SCALE GENOMIC DNA]</scope>
</reference>